<dbReference type="AlphaFoldDB" id="A0A1A8Y0V0"/>
<proteinExistence type="predicted"/>
<name>A0A1A8Y0V0_9RHOO</name>
<evidence type="ECO:0000313" key="2">
    <source>
        <dbReference type="Proteomes" id="UP000199600"/>
    </source>
</evidence>
<reference evidence="1 2" key="1">
    <citation type="submission" date="2016-06" db="EMBL/GenBank/DDBJ databases">
        <authorList>
            <person name="Kjaerup R.B."/>
            <person name="Dalgaard T.S."/>
            <person name="Juul-Madsen H.R."/>
        </authorList>
    </citation>
    <scope>NUCLEOTIDE SEQUENCE [LARGE SCALE GENOMIC DNA]</scope>
    <source>
        <strain evidence="1">2</strain>
    </source>
</reference>
<accession>A0A1A8Y0V0</accession>
<dbReference type="Proteomes" id="UP000199600">
    <property type="component" value="Unassembled WGS sequence"/>
</dbReference>
<evidence type="ECO:0000313" key="1">
    <source>
        <dbReference type="EMBL" id="SBT10581.1"/>
    </source>
</evidence>
<dbReference type="EMBL" id="FLQY01000358">
    <property type="protein sequence ID" value="SBT10581.1"/>
    <property type="molecule type" value="Genomic_DNA"/>
</dbReference>
<protein>
    <submittedName>
        <fullName evidence="1">Uncharacterized protein</fullName>
    </submittedName>
</protein>
<gene>
    <name evidence="1" type="ORF">PROAA_560014</name>
</gene>
<sequence>MFKLLGNVIHLEQLQNRDYALGLKFEELSIWVDPCHSKGEVQCLFNFRRIFDFAREGAVEWNWHSRAVKLFHSLFNFKLCGFSDLHEPNHCWVCENVNDLNRFVGHGGY</sequence>
<keyword evidence="2" id="KW-1185">Reference proteome</keyword>
<organism evidence="1 2">
    <name type="scientific">Candidatus Propionivibrio aalborgensis</name>
    <dbReference type="NCBI Taxonomy" id="1860101"/>
    <lineage>
        <taxon>Bacteria</taxon>
        <taxon>Pseudomonadati</taxon>
        <taxon>Pseudomonadota</taxon>
        <taxon>Betaproteobacteria</taxon>
        <taxon>Rhodocyclales</taxon>
        <taxon>Rhodocyclaceae</taxon>
        <taxon>Propionivibrio</taxon>
    </lineage>
</organism>